<accession>A0A2V3UNE8</accession>
<comment type="caution">
    <text evidence="1">The sequence shown here is derived from an EMBL/GenBank/DDBJ whole genome shotgun (WGS) entry which is preliminary data.</text>
</comment>
<dbReference type="Proteomes" id="UP000248014">
    <property type="component" value="Unassembled WGS sequence"/>
</dbReference>
<sequence length="88" mass="9301">MADQIMTAQMPGFRFTDPAIAQPEAPAAAPRQLKYWSAYRSGPTLSVSGMDAETGTTRTITGVSSLGPGPDSAICITDGEGQRWELVL</sequence>
<evidence type="ECO:0000313" key="1">
    <source>
        <dbReference type="EMBL" id="PXW67879.1"/>
    </source>
</evidence>
<proteinExistence type="predicted"/>
<reference evidence="1 2" key="1">
    <citation type="submission" date="2018-05" db="EMBL/GenBank/DDBJ databases">
        <title>Genomic Encyclopedia of Type Strains, Phase IV (KMG-IV): sequencing the most valuable type-strain genomes for metagenomic binning, comparative biology and taxonomic classification.</title>
        <authorList>
            <person name="Goeker M."/>
        </authorList>
    </citation>
    <scope>NUCLEOTIDE SEQUENCE [LARGE SCALE GENOMIC DNA]</scope>
    <source>
        <strain evidence="1 2">DSM 3183</strain>
    </source>
</reference>
<name>A0A2V3UNE8_9SPHN</name>
<evidence type="ECO:0000313" key="2">
    <source>
        <dbReference type="Proteomes" id="UP000248014"/>
    </source>
</evidence>
<dbReference type="AlphaFoldDB" id="A0A2V3UNE8"/>
<protein>
    <submittedName>
        <fullName evidence="1">Uncharacterized protein</fullName>
    </submittedName>
</protein>
<gene>
    <name evidence="1" type="ORF">C7451_12315</name>
</gene>
<keyword evidence="2" id="KW-1185">Reference proteome</keyword>
<dbReference type="RefSeq" id="WP_110300358.1">
    <property type="nucleotide sequence ID" value="NZ_QJJM01000023.1"/>
</dbReference>
<organism evidence="1 2">
    <name type="scientific">Blastomonas natatoria</name>
    <dbReference type="NCBI Taxonomy" id="34015"/>
    <lineage>
        <taxon>Bacteria</taxon>
        <taxon>Pseudomonadati</taxon>
        <taxon>Pseudomonadota</taxon>
        <taxon>Alphaproteobacteria</taxon>
        <taxon>Sphingomonadales</taxon>
        <taxon>Sphingomonadaceae</taxon>
        <taxon>Blastomonas</taxon>
    </lineage>
</organism>
<dbReference type="OrthoDB" id="9961792at2"/>
<dbReference type="EMBL" id="QJJM01000023">
    <property type="protein sequence ID" value="PXW67879.1"/>
    <property type="molecule type" value="Genomic_DNA"/>
</dbReference>